<dbReference type="InterPro" id="IPR016197">
    <property type="entry name" value="Chromo-like_dom_sf"/>
</dbReference>
<dbReference type="SUPFAM" id="SSF54160">
    <property type="entry name" value="Chromo domain-like"/>
    <property type="match status" value="1"/>
</dbReference>
<dbReference type="PROSITE" id="PS50013">
    <property type="entry name" value="CHROMO_2"/>
    <property type="match status" value="1"/>
</dbReference>
<proteinExistence type="predicted"/>
<feature type="domain" description="Chromo" evidence="2">
    <location>
        <begin position="9"/>
        <end position="68"/>
    </location>
</feature>
<accession>A0A9W8EF54</accession>
<dbReference type="Gene3D" id="2.40.50.40">
    <property type="match status" value="1"/>
</dbReference>
<feature type="compositionally biased region" description="Low complexity" evidence="1">
    <location>
        <begin position="138"/>
        <end position="156"/>
    </location>
</feature>
<dbReference type="OrthoDB" id="433924at2759"/>
<comment type="caution">
    <text evidence="3">The sequence shown here is derived from an EMBL/GenBank/DDBJ whole genome shotgun (WGS) entry which is preliminary data.</text>
</comment>
<dbReference type="Pfam" id="PF00385">
    <property type="entry name" value="Chromo"/>
    <property type="match status" value="1"/>
</dbReference>
<keyword evidence="4" id="KW-1185">Reference proteome</keyword>
<organism evidence="3 4">
    <name type="scientific">Coemansia thaxteri</name>
    <dbReference type="NCBI Taxonomy" id="2663907"/>
    <lineage>
        <taxon>Eukaryota</taxon>
        <taxon>Fungi</taxon>
        <taxon>Fungi incertae sedis</taxon>
        <taxon>Zoopagomycota</taxon>
        <taxon>Kickxellomycotina</taxon>
        <taxon>Kickxellomycetes</taxon>
        <taxon>Kickxellales</taxon>
        <taxon>Kickxellaceae</taxon>
        <taxon>Coemansia</taxon>
    </lineage>
</organism>
<dbReference type="InterPro" id="IPR023780">
    <property type="entry name" value="Chromo_domain"/>
</dbReference>
<dbReference type="SMART" id="SM00298">
    <property type="entry name" value="CHROMO"/>
    <property type="match status" value="1"/>
</dbReference>
<evidence type="ECO:0000313" key="4">
    <source>
        <dbReference type="Proteomes" id="UP001150907"/>
    </source>
</evidence>
<reference evidence="3" key="1">
    <citation type="submission" date="2022-07" db="EMBL/GenBank/DDBJ databases">
        <title>Phylogenomic reconstructions and comparative analyses of Kickxellomycotina fungi.</title>
        <authorList>
            <person name="Reynolds N.K."/>
            <person name="Stajich J.E."/>
            <person name="Barry K."/>
            <person name="Grigoriev I.V."/>
            <person name="Crous P."/>
            <person name="Smith M.E."/>
        </authorList>
    </citation>
    <scope>NUCLEOTIDE SEQUENCE</scope>
    <source>
        <strain evidence="3">IMI 214461</strain>
    </source>
</reference>
<evidence type="ECO:0000313" key="3">
    <source>
        <dbReference type="EMBL" id="KAJ2003661.1"/>
    </source>
</evidence>
<evidence type="ECO:0000259" key="2">
    <source>
        <dbReference type="PROSITE" id="PS50013"/>
    </source>
</evidence>
<dbReference type="CDD" id="cd00024">
    <property type="entry name" value="CD_CSD"/>
    <property type="match status" value="1"/>
</dbReference>
<dbReference type="EMBL" id="JANBQF010000205">
    <property type="protein sequence ID" value="KAJ2003661.1"/>
    <property type="molecule type" value="Genomic_DNA"/>
</dbReference>
<protein>
    <recommendedName>
        <fullName evidence="2">Chromo domain-containing protein</fullName>
    </recommendedName>
</protein>
<sequence length="222" mass="23438">MEIMSAQLEEVSNILKHRFGGGSTACEYLVQWTSDASKTWEPSDNLTECSELLCEYWRAFSTASGRFEFLVPSCTVLSAAPVSEAEEDIEVSPEPSAPKRRRNAGKAAAAPKRTGRVPKAEDKIAVAKRVQMNRQLSGALSRAGSSSRRGALAQGSHVSSTPVGAPRRPPSATAKRSVGSDLGPGNAPPAPAAASQVRSPRAQVARKSTGGYRLPPRPAPSS</sequence>
<feature type="region of interest" description="Disordered" evidence="1">
    <location>
        <begin position="138"/>
        <end position="222"/>
    </location>
</feature>
<gene>
    <name evidence="3" type="ORF">H4R26_002945</name>
</gene>
<dbReference type="InterPro" id="IPR000953">
    <property type="entry name" value="Chromo/chromo_shadow_dom"/>
</dbReference>
<evidence type="ECO:0000256" key="1">
    <source>
        <dbReference type="SAM" id="MobiDB-lite"/>
    </source>
</evidence>
<dbReference type="Proteomes" id="UP001150907">
    <property type="component" value="Unassembled WGS sequence"/>
</dbReference>
<dbReference type="AlphaFoldDB" id="A0A9W8EF54"/>
<feature type="region of interest" description="Disordered" evidence="1">
    <location>
        <begin position="84"/>
        <end position="123"/>
    </location>
</feature>
<name>A0A9W8EF54_9FUNG</name>